<sequence length="786" mass="91302">MNAYNQMDRTETIMKSSSGMQNSKMESSPEEIEEAFRLIEDLKFFLATAPVNWQENQVIRRYYLNNDQGFASCVFWNNLFYITGTDIVKCCIYRMQQFGREIIQKKKFEEGIFSDLRHLKCGIDAALEQPKSEFLSFLFRNMCLKTQKKQKVFFWFSVPHDRIFADALERDLKREASNQPSTTRPVREPAISFKYNFVSDVSLYDQLKAQTSSKITQPEMSPSFEIDTESNAELETKEDPPDFKVEVDLQEQLFTKNELELDTVSEEIFNKQPESLKTLDESETKVNSEFTEKEGDITSQVLVLDYDDNVELNDNYETQEEKRKTDLINKLVEIDEDDFPLDYIPVEIEYPNQENILLHGFNSQFPDTSNQKNPIYDNYTMPMNNLNQYNYPEDELIQPNNIVSYQLMPPLTASQPMFPMGWAVPATARTPFMSNSDFYNTVRREPGVTNYSNKNNETFNGNALSRENSRQEEVLEDNDTENNKQLDNDDFYNERNINNENTNKKDNASSTTSNRSSLPNETEENTDSIARSQSDNKTHQRNNSNIYGMNGSNPERNYYNNQTKGLDHEEQYQPFPVYPNMHPIQLSYINGMVPPGMQMNFPGYPMNKPMTVAENGDLPVSDDLPQSEDMMYDEYHYSGMDQYGWYCGMPGGMPPSTNFYSQFHTTPVVKQNGIPSRNGYIQTLSSPWKSQKKYPPAMNSKEQARTNQRSVNLAPDERWRHYRTKTQTNPNNKFTFSKTNKIPKYNGNNNNRIHKNNASIKIKRTYTNADLTNDNNSNEKDSKGKR</sequence>
<dbReference type="GO" id="GO:0000747">
    <property type="term" value="P:conjugation with cellular fusion"/>
    <property type="evidence" value="ECO:0007669"/>
    <property type="project" value="EnsemblFungi"/>
</dbReference>
<keyword evidence="3" id="KW-0804">Transcription</keyword>
<dbReference type="GO" id="GO:0001403">
    <property type="term" value="P:invasive growth in response to glucose limitation"/>
    <property type="evidence" value="ECO:0007669"/>
    <property type="project" value="EnsemblFungi"/>
</dbReference>
<dbReference type="GO" id="GO:0007124">
    <property type="term" value="P:pseudohyphal growth"/>
    <property type="evidence" value="ECO:0007669"/>
    <property type="project" value="EnsemblFungi"/>
</dbReference>
<accession>G8BSP0</accession>
<protein>
    <recommendedName>
        <fullName evidence="9">Transcription factor</fullName>
    </recommendedName>
</protein>
<dbReference type="OrthoDB" id="1095242at2759"/>
<dbReference type="KEGG" id="tpf:TPHA_0D02230"/>
<feature type="compositionally biased region" description="Polar residues" evidence="6">
    <location>
        <begin position="527"/>
        <end position="560"/>
    </location>
</feature>
<gene>
    <name evidence="7" type="primary">TPHA0D02230</name>
    <name evidence="7" type="ordered locus">TPHA_0D02230</name>
</gene>
<dbReference type="GO" id="GO:0005654">
    <property type="term" value="C:nucleoplasm"/>
    <property type="evidence" value="ECO:0007669"/>
    <property type="project" value="EnsemblFungi"/>
</dbReference>
<dbReference type="AlphaFoldDB" id="G8BSP0"/>
<feature type="compositionally biased region" description="Polar residues" evidence="6">
    <location>
        <begin position="508"/>
        <end position="520"/>
    </location>
</feature>
<dbReference type="PANTHER" id="PTHR47427">
    <property type="entry name" value="PROTEIN STE12"/>
    <property type="match status" value="1"/>
</dbReference>
<dbReference type="SMART" id="SM00424">
    <property type="entry name" value="STE"/>
    <property type="match status" value="1"/>
</dbReference>
<comment type="similarity">
    <text evidence="5">Belongs to the STE12 transcription factor family.</text>
</comment>
<evidence type="ECO:0008006" key="9">
    <source>
        <dbReference type="Google" id="ProtNLM"/>
    </source>
</evidence>
<feature type="region of interest" description="Disordered" evidence="6">
    <location>
        <begin position="445"/>
        <end position="560"/>
    </location>
</feature>
<evidence type="ECO:0000256" key="6">
    <source>
        <dbReference type="SAM" id="MobiDB-lite"/>
    </source>
</evidence>
<comment type="subcellular location">
    <subcellularLocation>
        <location evidence="1">Nucleus</location>
    </subcellularLocation>
</comment>
<name>G8BSP0_TETPH</name>
<dbReference type="Pfam" id="PF02200">
    <property type="entry name" value="STE"/>
    <property type="match status" value="1"/>
</dbReference>
<evidence type="ECO:0000256" key="5">
    <source>
        <dbReference type="ARBA" id="ARBA00024345"/>
    </source>
</evidence>
<reference evidence="7 8" key="1">
    <citation type="journal article" date="2011" name="Proc. Natl. Acad. Sci. U.S.A.">
        <title>Evolutionary erosion of yeast sex chromosomes by mating-type switching accidents.</title>
        <authorList>
            <person name="Gordon J.L."/>
            <person name="Armisen D."/>
            <person name="Proux-Wera E."/>
            <person name="Oheigeartaigh S.S."/>
            <person name="Byrne K.P."/>
            <person name="Wolfe K.H."/>
        </authorList>
    </citation>
    <scope>NUCLEOTIDE SEQUENCE [LARGE SCALE GENOMIC DNA]</scope>
    <source>
        <strain evidence="8">ATCC 24235 / CBS 4417 / NBRC 1672 / NRRL Y-8282 / UCD 70-5</strain>
    </source>
</reference>
<feature type="compositionally biased region" description="Polar residues" evidence="6">
    <location>
        <begin position="765"/>
        <end position="776"/>
    </location>
</feature>
<dbReference type="GO" id="GO:2000220">
    <property type="term" value="P:regulation of pseudohyphal growth"/>
    <property type="evidence" value="ECO:0007669"/>
    <property type="project" value="TreeGrafter"/>
</dbReference>
<evidence type="ECO:0000256" key="3">
    <source>
        <dbReference type="ARBA" id="ARBA00023163"/>
    </source>
</evidence>
<dbReference type="Proteomes" id="UP000005666">
    <property type="component" value="Chromosome 4"/>
</dbReference>
<dbReference type="GO" id="GO:1990527">
    <property type="term" value="C:Tec1p-Ste12p-Dig1p complex"/>
    <property type="evidence" value="ECO:0007669"/>
    <property type="project" value="EnsemblFungi"/>
</dbReference>
<organism evidence="7 8">
    <name type="scientific">Tetrapisispora phaffii (strain ATCC 24235 / CBS 4417 / NBRC 1672 / NRRL Y-8282 / UCD 70-5)</name>
    <name type="common">Yeast</name>
    <name type="synonym">Fabospora phaffii</name>
    <dbReference type="NCBI Taxonomy" id="1071381"/>
    <lineage>
        <taxon>Eukaryota</taxon>
        <taxon>Fungi</taxon>
        <taxon>Dikarya</taxon>
        <taxon>Ascomycota</taxon>
        <taxon>Saccharomycotina</taxon>
        <taxon>Saccharomycetes</taxon>
        <taxon>Saccharomycetales</taxon>
        <taxon>Saccharomycetaceae</taxon>
        <taxon>Tetrapisispora</taxon>
    </lineage>
</organism>
<dbReference type="GO" id="GO:1990526">
    <property type="term" value="C:Ste12p-Dig1p-Dig2p complex"/>
    <property type="evidence" value="ECO:0007669"/>
    <property type="project" value="EnsemblFungi"/>
</dbReference>
<dbReference type="STRING" id="1071381.G8BSP0"/>
<dbReference type="HOGENOM" id="CLU_019798_0_0_1"/>
<dbReference type="InterPro" id="IPR003120">
    <property type="entry name" value="Ste12"/>
</dbReference>
<keyword evidence="2" id="KW-0805">Transcription regulation</keyword>
<dbReference type="eggNOG" id="ENOG502QTVR">
    <property type="taxonomic scope" value="Eukaryota"/>
</dbReference>
<feature type="compositionally biased region" description="Polar residues" evidence="6">
    <location>
        <begin position="449"/>
        <end position="466"/>
    </location>
</feature>
<feature type="compositionally biased region" description="Polar residues" evidence="6">
    <location>
        <begin position="727"/>
        <end position="740"/>
    </location>
</feature>
<proteinExistence type="inferred from homology"/>
<dbReference type="GO" id="GO:0003700">
    <property type="term" value="F:DNA-binding transcription factor activity"/>
    <property type="evidence" value="ECO:0007669"/>
    <property type="project" value="EnsemblFungi"/>
</dbReference>
<dbReference type="GO" id="GO:0071444">
    <property type="term" value="P:cellular response to pheromone"/>
    <property type="evidence" value="ECO:0007669"/>
    <property type="project" value="EnsemblFungi"/>
</dbReference>
<dbReference type="GO" id="GO:0000122">
    <property type="term" value="P:negative regulation of transcription by RNA polymerase II"/>
    <property type="evidence" value="ECO:0007669"/>
    <property type="project" value="EnsemblFungi"/>
</dbReference>
<evidence type="ECO:0000313" key="8">
    <source>
        <dbReference type="Proteomes" id="UP000005666"/>
    </source>
</evidence>
<dbReference type="GeneID" id="11534573"/>
<feature type="region of interest" description="Disordered" evidence="6">
    <location>
        <begin position="687"/>
        <end position="709"/>
    </location>
</feature>
<evidence type="ECO:0000256" key="4">
    <source>
        <dbReference type="ARBA" id="ARBA00023242"/>
    </source>
</evidence>
<feature type="region of interest" description="Disordered" evidence="6">
    <location>
        <begin position="727"/>
        <end position="786"/>
    </location>
</feature>
<keyword evidence="4" id="KW-0539">Nucleus</keyword>
<dbReference type="PANTHER" id="PTHR47427:SF1">
    <property type="entry name" value="PROTEIN STE12"/>
    <property type="match status" value="1"/>
</dbReference>
<dbReference type="GO" id="GO:0045944">
    <property type="term" value="P:positive regulation of transcription by RNA polymerase II"/>
    <property type="evidence" value="ECO:0007669"/>
    <property type="project" value="EnsemblFungi"/>
</dbReference>
<evidence type="ECO:0000313" key="7">
    <source>
        <dbReference type="EMBL" id="CCE62861.1"/>
    </source>
</evidence>
<dbReference type="InterPro" id="IPR052127">
    <property type="entry name" value="STE12_transcription_factor"/>
</dbReference>
<dbReference type="EMBL" id="HE612859">
    <property type="protein sequence ID" value="CCE62861.1"/>
    <property type="molecule type" value="Genomic_DNA"/>
</dbReference>
<evidence type="ECO:0000256" key="1">
    <source>
        <dbReference type="ARBA" id="ARBA00004123"/>
    </source>
</evidence>
<dbReference type="RefSeq" id="XP_003685295.1">
    <property type="nucleotide sequence ID" value="XM_003685247.1"/>
</dbReference>
<keyword evidence="8" id="KW-1185">Reference proteome</keyword>
<evidence type="ECO:0000256" key="2">
    <source>
        <dbReference type="ARBA" id="ARBA00023015"/>
    </source>
</evidence>
<feature type="compositionally biased region" description="Basic and acidic residues" evidence="6">
    <location>
        <begin position="777"/>
        <end position="786"/>
    </location>
</feature>